<comment type="catalytic activity">
    <reaction evidence="7">
        <text>fluoride(in) = fluoride(out)</text>
        <dbReference type="Rhea" id="RHEA:76159"/>
        <dbReference type="ChEBI" id="CHEBI:17051"/>
    </reaction>
    <physiologicalReaction direction="left-to-right" evidence="7">
        <dbReference type="Rhea" id="RHEA:76160"/>
    </physiologicalReaction>
</comment>
<evidence type="ECO:0000256" key="2">
    <source>
        <dbReference type="ARBA" id="ARBA00022475"/>
    </source>
</evidence>
<keyword evidence="5 8" id="KW-0472">Membrane</keyword>
<organism evidence="9 10">
    <name type="scientific">Halobium palmae</name>
    <dbReference type="NCBI Taxonomy" id="1776492"/>
    <lineage>
        <taxon>Archaea</taxon>
        <taxon>Methanobacteriati</taxon>
        <taxon>Methanobacteriota</taxon>
        <taxon>Stenosarchaea group</taxon>
        <taxon>Halobacteria</taxon>
        <taxon>Halobacteriales</taxon>
        <taxon>Haloferacaceae</taxon>
        <taxon>Halobium</taxon>
    </lineage>
</organism>
<proteinExistence type="inferred from homology"/>
<keyword evidence="8" id="KW-0407">Ion channel</keyword>
<evidence type="ECO:0000256" key="5">
    <source>
        <dbReference type="ARBA" id="ARBA00023136"/>
    </source>
</evidence>
<keyword evidence="8" id="KW-0406">Ion transport</keyword>
<feature type="transmembrane region" description="Helical" evidence="8">
    <location>
        <begin position="85"/>
        <end position="106"/>
    </location>
</feature>
<keyword evidence="10" id="KW-1185">Reference proteome</keyword>
<dbReference type="AlphaFoldDB" id="A0ABD5S5Y2"/>
<comment type="caution">
    <text evidence="8">Lacks conserved residue(s) required for the propagation of feature annotation.</text>
</comment>
<protein>
    <recommendedName>
        <fullName evidence="8">Fluoride-specific ion channel FluC</fullName>
    </recommendedName>
</protein>
<feature type="transmembrane region" description="Helical" evidence="8">
    <location>
        <begin position="35"/>
        <end position="52"/>
    </location>
</feature>
<sequence length="112" mass="11403">MERLVRFGLVAAGGFAGAALRYAVGLALPGAPSTLVVNVLGSFALGALVTSVADERVRLVLATGLLSSFTTYSTFAVQTTALGPFWGSANVIANYAFGFVAAYLGIRTGAGR</sequence>
<name>A0ABD5S5Y2_9EURY</name>
<keyword evidence="8" id="KW-0813">Transport</keyword>
<dbReference type="GO" id="GO:0062054">
    <property type="term" value="F:fluoride channel activity"/>
    <property type="evidence" value="ECO:0007669"/>
    <property type="project" value="UniProtKB-UniRule"/>
</dbReference>
<dbReference type="InterPro" id="IPR003691">
    <property type="entry name" value="FluC"/>
</dbReference>
<evidence type="ECO:0000256" key="8">
    <source>
        <dbReference type="HAMAP-Rule" id="MF_00454"/>
    </source>
</evidence>
<dbReference type="HAMAP" id="MF_00454">
    <property type="entry name" value="FluC"/>
    <property type="match status" value="1"/>
</dbReference>
<dbReference type="GO" id="GO:0140114">
    <property type="term" value="P:cellular detoxification of fluoride"/>
    <property type="evidence" value="ECO:0007669"/>
    <property type="project" value="UniProtKB-UniRule"/>
</dbReference>
<keyword evidence="4 8" id="KW-1133">Transmembrane helix</keyword>
<reference evidence="9 10" key="1">
    <citation type="journal article" date="2019" name="Int. J. Syst. Evol. Microbiol.">
        <title>The Global Catalogue of Microorganisms (GCM) 10K type strain sequencing project: providing services to taxonomists for standard genome sequencing and annotation.</title>
        <authorList>
            <consortium name="The Broad Institute Genomics Platform"/>
            <consortium name="The Broad Institute Genome Sequencing Center for Infectious Disease"/>
            <person name="Wu L."/>
            <person name="Ma J."/>
        </authorList>
    </citation>
    <scope>NUCLEOTIDE SEQUENCE [LARGE SCALE GENOMIC DNA]</scope>
    <source>
        <strain evidence="9 10">NBRC 111368</strain>
    </source>
</reference>
<accession>A0ABD5S5Y2</accession>
<dbReference type="Pfam" id="PF02537">
    <property type="entry name" value="CRCB"/>
    <property type="match status" value="1"/>
</dbReference>
<evidence type="ECO:0000313" key="9">
    <source>
        <dbReference type="EMBL" id="MFC6726934.1"/>
    </source>
</evidence>
<comment type="caution">
    <text evidence="9">The sequence shown here is derived from an EMBL/GenBank/DDBJ whole genome shotgun (WGS) entry which is preliminary data.</text>
</comment>
<feature type="transmembrane region" description="Helical" evidence="8">
    <location>
        <begin position="59"/>
        <end position="79"/>
    </location>
</feature>
<evidence type="ECO:0000256" key="4">
    <source>
        <dbReference type="ARBA" id="ARBA00022989"/>
    </source>
</evidence>
<evidence type="ECO:0000256" key="3">
    <source>
        <dbReference type="ARBA" id="ARBA00022692"/>
    </source>
</evidence>
<keyword evidence="2 8" id="KW-1003">Cell membrane</keyword>
<comment type="subcellular location">
    <subcellularLocation>
        <location evidence="1 8">Cell membrane</location>
        <topology evidence="1 8">Multi-pass membrane protein</topology>
    </subcellularLocation>
</comment>
<comment type="similarity">
    <text evidence="6 8">Belongs to the fluoride channel Fluc/FEX (TC 1.A.43) family.</text>
</comment>
<evidence type="ECO:0000313" key="10">
    <source>
        <dbReference type="Proteomes" id="UP001596328"/>
    </source>
</evidence>
<dbReference type="GO" id="GO:0005886">
    <property type="term" value="C:plasma membrane"/>
    <property type="evidence" value="ECO:0007669"/>
    <property type="project" value="UniProtKB-SubCell"/>
</dbReference>
<gene>
    <name evidence="8" type="primary">fluC</name>
    <name evidence="8" type="synonym">crcB</name>
    <name evidence="9" type="ORF">ACFQE1_21655</name>
</gene>
<evidence type="ECO:0000256" key="1">
    <source>
        <dbReference type="ARBA" id="ARBA00004651"/>
    </source>
</evidence>
<evidence type="ECO:0000256" key="6">
    <source>
        <dbReference type="ARBA" id="ARBA00035120"/>
    </source>
</evidence>
<dbReference type="Proteomes" id="UP001596328">
    <property type="component" value="Unassembled WGS sequence"/>
</dbReference>
<evidence type="ECO:0000256" key="7">
    <source>
        <dbReference type="ARBA" id="ARBA00035585"/>
    </source>
</evidence>
<dbReference type="EMBL" id="JBHSWU010001526">
    <property type="protein sequence ID" value="MFC6726934.1"/>
    <property type="molecule type" value="Genomic_DNA"/>
</dbReference>
<comment type="function">
    <text evidence="8">Fluoride-specific ion channel. Important for reducing fluoride concentration in the cell, thus reducing its toxicity.</text>
</comment>
<keyword evidence="3 8" id="KW-0812">Transmembrane</keyword>